<reference evidence="2 3" key="1">
    <citation type="submission" date="2020-02" db="EMBL/GenBank/DDBJ databases">
        <title>Bacillus aquiflavi sp. nov., isolated from yellow water of strong flavor Chinese baijiu in Yibin region of China.</title>
        <authorList>
            <person name="Xie J."/>
        </authorList>
    </citation>
    <scope>NUCLEOTIDE SEQUENCE [LARGE SCALE GENOMIC DNA]</scope>
    <source>
        <strain evidence="2 3">3H-10</strain>
    </source>
</reference>
<sequence length="185" mass="21550">MSGGVGEGSKKVSEYNVSGKFADNILESDYQNYVKREIKEGKTPRDRLDWKEARNFWNSDSPIARGNRFNQKAVREGRYPYSEIHLRNGKRLDSFDPFSGEIISRKATGLDNITDETYRRYLSEFESKYSKGTVIRSDKYSELDGTPLEGKYILEIPASNQILKNIDYFRKIAKEYDVELRLFEE</sequence>
<dbReference type="EMBL" id="JACEIO010000007">
    <property type="protein sequence ID" value="MBA4536494.1"/>
    <property type="molecule type" value="Genomic_DNA"/>
</dbReference>
<evidence type="ECO:0008006" key="5">
    <source>
        <dbReference type="Google" id="ProtNLM"/>
    </source>
</evidence>
<reference evidence="1 4" key="2">
    <citation type="submission" date="2020-07" db="EMBL/GenBank/DDBJ databases">
        <authorList>
            <person name="Feng H."/>
        </authorList>
    </citation>
    <scope>NUCLEOTIDE SEQUENCE [LARGE SCALE GENOMIC DNA]</scope>
    <source>
        <strain evidence="1">S-12</strain>
        <strain evidence="4">s-12</strain>
    </source>
</reference>
<dbReference type="AlphaFoldDB" id="A0A6B3VZ10"/>
<evidence type="ECO:0000313" key="3">
    <source>
        <dbReference type="Proteomes" id="UP000472971"/>
    </source>
</evidence>
<proteinExistence type="predicted"/>
<evidence type="ECO:0000313" key="4">
    <source>
        <dbReference type="Proteomes" id="UP000570010"/>
    </source>
</evidence>
<protein>
    <recommendedName>
        <fullName evidence="5">Tox-REase-3 domain-containing protein</fullName>
    </recommendedName>
</protein>
<dbReference type="Proteomes" id="UP000570010">
    <property type="component" value="Unassembled WGS sequence"/>
</dbReference>
<organism evidence="2 3">
    <name type="scientific">Bacillus aquiflavi</name>
    <dbReference type="NCBI Taxonomy" id="2672567"/>
    <lineage>
        <taxon>Bacteria</taxon>
        <taxon>Bacillati</taxon>
        <taxon>Bacillota</taxon>
        <taxon>Bacilli</taxon>
        <taxon>Bacillales</taxon>
        <taxon>Bacillaceae</taxon>
        <taxon>Bacillus</taxon>
    </lineage>
</organism>
<name>A0A6B3VZ10_9BACI</name>
<dbReference type="Proteomes" id="UP000472971">
    <property type="component" value="Unassembled WGS sequence"/>
</dbReference>
<evidence type="ECO:0000313" key="1">
    <source>
        <dbReference type="EMBL" id="MBA4536494.1"/>
    </source>
</evidence>
<keyword evidence="3" id="KW-1185">Reference proteome</keyword>
<accession>A0A6B3VZ10</accession>
<evidence type="ECO:0000313" key="2">
    <source>
        <dbReference type="EMBL" id="NEY80861.1"/>
    </source>
</evidence>
<dbReference type="EMBL" id="JAAIWN010000007">
    <property type="protein sequence ID" value="NEY80861.1"/>
    <property type="molecule type" value="Genomic_DNA"/>
</dbReference>
<dbReference type="RefSeq" id="WP_163240675.1">
    <property type="nucleotide sequence ID" value="NZ_JAAIWN010000007.1"/>
</dbReference>
<comment type="caution">
    <text evidence="2">The sequence shown here is derived from an EMBL/GenBank/DDBJ whole genome shotgun (WGS) entry which is preliminary data.</text>
</comment>
<gene>
    <name evidence="2" type="ORF">G4D64_04820</name>
    <name evidence="1" type="ORF">H1Z61_04860</name>
</gene>